<reference evidence="1 2" key="1">
    <citation type="submission" date="2020-08" db="EMBL/GenBank/DDBJ databases">
        <title>Sequencing the genomes of 1000 actinobacteria strains.</title>
        <authorList>
            <person name="Klenk H.-P."/>
        </authorList>
    </citation>
    <scope>NUCLEOTIDE SEQUENCE [LARGE SCALE GENOMIC DNA]</scope>
    <source>
        <strain evidence="1 2">DSM 43582</strain>
    </source>
</reference>
<dbReference type="AlphaFoldDB" id="A0A7W9P8D2"/>
<organism evidence="1 2">
    <name type="scientific">Nocardia transvalensis</name>
    <dbReference type="NCBI Taxonomy" id="37333"/>
    <lineage>
        <taxon>Bacteria</taxon>
        <taxon>Bacillati</taxon>
        <taxon>Actinomycetota</taxon>
        <taxon>Actinomycetes</taxon>
        <taxon>Mycobacteriales</taxon>
        <taxon>Nocardiaceae</taxon>
        <taxon>Nocardia</taxon>
    </lineage>
</organism>
<keyword evidence="2" id="KW-1185">Reference proteome</keyword>
<sequence>MVTYPRELVDFEYFMQGQLQVRGVDGQLLEGPERWNALAEGIVLSDTVTAGDRMARDQVAAVCSPYMRVHNTSRVEPVREYRKGAEFPDVNLMPGLAVGNCVQCPPNWGGLLGVAVASHAGLVDSPNPAAIEPDIDDRALGRLTAWLMGTRPSPPACLIRLPRDGAAHSEVGRAWGYTMTSLLQVSESLVPAEALLVVGDSPDDFALARLWQLTYGQGVWLPSFLGIDRDPLPSAFVEGLARIFDSCSVGPRKLTVTSASLPEADIADVLERFRAAVIEWPGGDQNPDGISQAAGARDLAWPRRNTTYLAVREQFDEVLTVPTKADSTGTRTMLAPLPPPLLEDNLLAQHPNMTWHIDITWLDDQSVLGCGLTGRDLLPSTEGLQMTLARSSRHGTSYPSRRYDLVLDGIPAVNRLPRIKLRDLSLADWVDAKLAQHGLTSRLSSAGQKTAQLARMLGDRAAVVELFAGPLLPALHKMDAKAKRTIDCYPHDEGVRIRAGYGVLNFNGFVVSSPAITEPEIRYLLDTALRAGVIRCGLVLRCVVCTEVQFQPIDRLGQRWTCERCDSMNDLDQPAWNLPLAEPRWFYDLHPVGRQLLDDHGDVPIALAAHLAASGEKALPYHDLAEIELVGQAKSRVELDLIAYHDGKLTVGEAKSAAQLNGKNTRERRAEVAKKCQAAVWLEADELVFGTSEPAWTPSAVNNILDSVAAFDWPRIGQPTIRLVAGLGLSNATTTDWSDPGTAPCQAG</sequence>
<name>A0A7W9P8D2_9NOCA</name>
<dbReference type="RefSeq" id="WP_157185561.1">
    <property type="nucleotide sequence ID" value="NZ_JACHIT010000001.1"/>
</dbReference>
<gene>
    <name evidence="1" type="ORF">BJY24_000144</name>
</gene>
<dbReference type="Proteomes" id="UP000540412">
    <property type="component" value="Unassembled WGS sequence"/>
</dbReference>
<evidence type="ECO:0000313" key="1">
    <source>
        <dbReference type="EMBL" id="MBB5911277.1"/>
    </source>
</evidence>
<accession>A0A7W9P8D2</accession>
<dbReference type="EMBL" id="JACHIT010000001">
    <property type="protein sequence ID" value="MBB5911277.1"/>
    <property type="molecule type" value="Genomic_DNA"/>
</dbReference>
<evidence type="ECO:0000313" key="2">
    <source>
        <dbReference type="Proteomes" id="UP000540412"/>
    </source>
</evidence>
<protein>
    <submittedName>
        <fullName evidence="1">Uncharacterized protein</fullName>
    </submittedName>
</protein>
<comment type="caution">
    <text evidence="1">The sequence shown here is derived from an EMBL/GenBank/DDBJ whole genome shotgun (WGS) entry which is preliminary data.</text>
</comment>
<dbReference type="PROSITE" id="PS50890">
    <property type="entry name" value="PUA"/>
    <property type="match status" value="1"/>
</dbReference>
<proteinExistence type="predicted"/>